<reference evidence="3 4" key="1">
    <citation type="submission" date="2016-06" db="EMBL/GenBank/DDBJ databases">
        <title>Comparative genomics of the ectomycorrhizal sister species Rhizopogon vinicolor and Rhizopogon vesiculosus (Basidiomycota: Boletales) reveals a divergence of the mating type B locus.</title>
        <authorList>
            <consortium name="DOE Joint Genome Institute"/>
            <person name="Mujic A.B."/>
            <person name="Kuo A."/>
            <person name="Tritt A."/>
            <person name="Lipzen A."/>
            <person name="Chen C."/>
            <person name="Johnson J."/>
            <person name="Sharma A."/>
            <person name="Barry K."/>
            <person name="Grigoriev I.V."/>
            <person name="Spatafora J.W."/>
        </authorList>
    </citation>
    <scope>NUCLEOTIDE SEQUENCE [LARGE SCALE GENOMIC DNA]</scope>
    <source>
        <strain evidence="3 4">AM-OR11-026</strain>
    </source>
</reference>
<dbReference type="EMBL" id="KV448203">
    <property type="protein sequence ID" value="OAX40706.1"/>
    <property type="molecule type" value="Genomic_DNA"/>
</dbReference>
<dbReference type="OrthoDB" id="2682232at2759"/>
<evidence type="ECO:0000313" key="4">
    <source>
        <dbReference type="Proteomes" id="UP000092154"/>
    </source>
</evidence>
<keyword evidence="2" id="KW-0472">Membrane</keyword>
<evidence type="ECO:0000313" key="3">
    <source>
        <dbReference type="EMBL" id="OAX40706.1"/>
    </source>
</evidence>
<organism evidence="3 4">
    <name type="scientific">Rhizopogon vinicolor AM-OR11-026</name>
    <dbReference type="NCBI Taxonomy" id="1314800"/>
    <lineage>
        <taxon>Eukaryota</taxon>
        <taxon>Fungi</taxon>
        <taxon>Dikarya</taxon>
        <taxon>Basidiomycota</taxon>
        <taxon>Agaricomycotina</taxon>
        <taxon>Agaricomycetes</taxon>
        <taxon>Agaricomycetidae</taxon>
        <taxon>Boletales</taxon>
        <taxon>Suillineae</taxon>
        <taxon>Rhizopogonaceae</taxon>
        <taxon>Rhizopogon</taxon>
    </lineage>
</organism>
<sequence length="115" mass="12604">MDVVNAVSVSVAVTATIFHFIRTAAIFCMGVVFLHLAHREPEIKFYAFYAGTFAIVISFFNLFCGPNIYRRALATGNEAAKPQANEETVPETTGTEGTWENEKLQGVSKTADLLV</sequence>
<feature type="transmembrane region" description="Helical" evidence="2">
    <location>
        <begin position="46"/>
        <end position="63"/>
    </location>
</feature>
<gene>
    <name evidence="3" type="ORF">K503DRAFT_864434</name>
</gene>
<proteinExistence type="predicted"/>
<dbReference type="InParanoid" id="A0A1B7N776"/>
<dbReference type="AlphaFoldDB" id="A0A1B7N776"/>
<dbReference type="Proteomes" id="UP000092154">
    <property type="component" value="Unassembled WGS sequence"/>
</dbReference>
<keyword evidence="2" id="KW-1133">Transmembrane helix</keyword>
<accession>A0A1B7N776</accession>
<feature type="transmembrane region" description="Helical" evidence="2">
    <location>
        <begin position="6"/>
        <end position="34"/>
    </location>
</feature>
<feature type="compositionally biased region" description="Low complexity" evidence="1">
    <location>
        <begin position="85"/>
        <end position="98"/>
    </location>
</feature>
<protein>
    <submittedName>
        <fullName evidence="3">Uncharacterized protein</fullName>
    </submittedName>
</protein>
<name>A0A1B7N776_9AGAM</name>
<keyword evidence="2" id="KW-0812">Transmembrane</keyword>
<evidence type="ECO:0000256" key="1">
    <source>
        <dbReference type="SAM" id="MobiDB-lite"/>
    </source>
</evidence>
<evidence type="ECO:0000256" key="2">
    <source>
        <dbReference type="SAM" id="Phobius"/>
    </source>
</evidence>
<feature type="region of interest" description="Disordered" evidence="1">
    <location>
        <begin position="78"/>
        <end position="101"/>
    </location>
</feature>
<keyword evidence="4" id="KW-1185">Reference proteome</keyword>